<evidence type="ECO:0000313" key="10">
    <source>
        <dbReference type="Proteomes" id="UP000366872"/>
    </source>
</evidence>
<protein>
    <submittedName>
        <fullName evidence="9">Arylsulfatase</fullName>
    </submittedName>
</protein>
<keyword evidence="5" id="KW-0106">Calcium</keyword>
<evidence type="ECO:0000256" key="6">
    <source>
        <dbReference type="ARBA" id="ARBA00023295"/>
    </source>
</evidence>
<feature type="domain" description="Sulfatase N-terminal" evidence="8">
    <location>
        <begin position="326"/>
        <end position="621"/>
    </location>
</feature>
<keyword evidence="6" id="KW-0326">Glycosidase</keyword>
<dbReference type="Pfam" id="PF04616">
    <property type="entry name" value="Glyco_hydro_43"/>
    <property type="match status" value="1"/>
</dbReference>
<keyword evidence="4" id="KW-0378">Hydrolase</keyword>
<dbReference type="InterPro" id="IPR017850">
    <property type="entry name" value="Alkaline_phosphatase_core_sf"/>
</dbReference>
<evidence type="ECO:0000256" key="3">
    <source>
        <dbReference type="ARBA" id="ARBA00022723"/>
    </source>
</evidence>
<gene>
    <name evidence="9" type="primary">atsA_41</name>
    <name evidence="9" type="ORF">PDESU_00923</name>
</gene>
<evidence type="ECO:0000256" key="4">
    <source>
        <dbReference type="ARBA" id="ARBA00022801"/>
    </source>
</evidence>
<evidence type="ECO:0000256" key="5">
    <source>
        <dbReference type="ARBA" id="ARBA00022837"/>
    </source>
</evidence>
<feature type="site" description="Important for catalytic activity, responsible for pKa modulation of the active site Glu and correct orientation of both the proton donor and substrate" evidence="7">
    <location>
        <position position="173"/>
    </location>
</feature>
<evidence type="ECO:0000256" key="2">
    <source>
        <dbReference type="ARBA" id="ARBA00009865"/>
    </source>
</evidence>
<dbReference type="InterPro" id="IPR000917">
    <property type="entry name" value="Sulfatase_N"/>
</dbReference>
<organism evidence="9 10">
    <name type="scientific">Pontiella desulfatans</name>
    <dbReference type="NCBI Taxonomy" id="2750659"/>
    <lineage>
        <taxon>Bacteria</taxon>
        <taxon>Pseudomonadati</taxon>
        <taxon>Kiritimatiellota</taxon>
        <taxon>Kiritimatiellia</taxon>
        <taxon>Kiritimatiellales</taxon>
        <taxon>Pontiellaceae</taxon>
        <taxon>Pontiella</taxon>
    </lineage>
</organism>
<dbReference type="Pfam" id="PF14707">
    <property type="entry name" value="Sulfatase_C"/>
    <property type="match status" value="1"/>
</dbReference>
<dbReference type="InterPro" id="IPR024607">
    <property type="entry name" value="Sulfatase_CS"/>
</dbReference>
<evidence type="ECO:0000256" key="1">
    <source>
        <dbReference type="ARBA" id="ARBA00008779"/>
    </source>
</evidence>
<dbReference type="CDD" id="cd16026">
    <property type="entry name" value="GALNS_like"/>
    <property type="match status" value="1"/>
</dbReference>
<evidence type="ECO:0000256" key="7">
    <source>
        <dbReference type="PIRSR" id="PIRSR606710-2"/>
    </source>
</evidence>
<dbReference type="Gene3D" id="3.30.1120.10">
    <property type="match status" value="1"/>
</dbReference>
<keyword evidence="10" id="KW-1185">Reference proteome</keyword>
<dbReference type="GO" id="GO:0004553">
    <property type="term" value="F:hydrolase activity, hydrolyzing O-glycosyl compounds"/>
    <property type="evidence" value="ECO:0007669"/>
    <property type="project" value="InterPro"/>
</dbReference>
<dbReference type="PANTHER" id="PTHR42693:SF53">
    <property type="entry name" value="ENDO-4-O-SULFATASE"/>
    <property type="match status" value="1"/>
</dbReference>
<dbReference type="SUPFAM" id="SSF75005">
    <property type="entry name" value="Arabinanase/levansucrase/invertase"/>
    <property type="match status" value="1"/>
</dbReference>
<dbReference type="InterPro" id="IPR050738">
    <property type="entry name" value="Sulfatase"/>
</dbReference>
<dbReference type="GO" id="GO:0005975">
    <property type="term" value="P:carbohydrate metabolic process"/>
    <property type="evidence" value="ECO:0007669"/>
    <property type="project" value="InterPro"/>
</dbReference>
<dbReference type="EMBL" id="CAAHFG010000001">
    <property type="protein sequence ID" value="VGO12371.1"/>
    <property type="molecule type" value="Genomic_DNA"/>
</dbReference>
<name>A0A6C2TYE4_PONDE</name>
<dbReference type="SUPFAM" id="SSF53649">
    <property type="entry name" value="Alkaline phosphatase-like"/>
    <property type="match status" value="1"/>
</dbReference>
<dbReference type="InterPro" id="IPR023296">
    <property type="entry name" value="Glyco_hydro_beta-prop_sf"/>
</dbReference>
<evidence type="ECO:0000313" key="9">
    <source>
        <dbReference type="EMBL" id="VGO12371.1"/>
    </source>
</evidence>
<dbReference type="GO" id="GO:0004065">
    <property type="term" value="F:arylsulfatase activity"/>
    <property type="evidence" value="ECO:0007669"/>
    <property type="project" value="TreeGrafter"/>
</dbReference>
<dbReference type="Proteomes" id="UP000366872">
    <property type="component" value="Unassembled WGS sequence"/>
</dbReference>
<comment type="similarity">
    <text evidence="1">Belongs to the sulfatase family.</text>
</comment>
<dbReference type="PROSITE" id="PS00523">
    <property type="entry name" value="SULFATASE_1"/>
    <property type="match status" value="1"/>
</dbReference>
<keyword evidence="3" id="KW-0479">Metal-binding</keyword>
<dbReference type="Pfam" id="PF00884">
    <property type="entry name" value="Sulfatase"/>
    <property type="match status" value="1"/>
</dbReference>
<dbReference type="AlphaFoldDB" id="A0A6C2TYE4"/>
<dbReference type="Gene3D" id="3.40.720.10">
    <property type="entry name" value="Alkaline Phosphatase, subunit A"/>
    <property type="match status" value="1"/>
</dbReference>
<dbReference type="GO" id="GO:0046872">
    <property type="term" value="F:metal ion binding"/>
    <property type="evidence" value="ECO:0007669"/>
    <property type="project" value="UniProtKB-KW"/>
</dbReference>
<dbReference type="PROSITE" id="PS00149">
    <property type="entry name" value="SULFATASE_2"/>
    <property type="match status" value="1"/>
</dbReference>
<dbReference type="Gene3D" id="2.115.10.20">
    <property type="entry name" value="Glycosyl hydrolase domain, family 43"/>
    <property type="match status" value="1"/>
</dbReference>
<reference evidence="9 10" key="1">
    <citation type="submission" date="2019-04" db="EMBL/GenBank/DDBJ databases">
        <authorList>
            <person name="Van Vliet M D."/>
        </authorList>
    </citation>
    <scope>NUCLEOTIDE SEQUENCE [LARGE SCALE GENOMIC DNA]</scope>
    <source>
        <strain evidence="9 10">F1</strain>
    </source>
</reference>
<sequence length="784" mass="88743">MRWIILIMLLTCSADRAWTQTHTTSPAKGLGMQEGIMRRDPSDIIKVNDQYYVWYTRHTDPEEVSGYDATIWYATSTDGHVWTEKSESLPRGPKGSWDEHSVFTPNILVAKGKYWLFYTAVPEPFVNQGESSTKTAIGLAVSDSPDGPWKKLGGNPILKASDDPSLFDSHRVDDACLIVRDGKYWMYYKGRQWGKSPGQTRMGVAISDKPEGPYIKHESNPIIQGGHEVVVWPEGEGVMALIGKIGPRGIRNTLQYAPDGISFRKQRALSHTIYAAGTYRPEAFTDSGKGRMPEWGLHIGSKEIRRLPFLERFDFLRKEEKTALRPNVVFILMDDMGYSDVSCYGAKKVKTPHIDRLAAEGIRFTDFHTAASICSPSRAAFLTGGYPQRCGLYMGINSKREAHWFLGLNPDEITLAEQFKKRGYTTLMVGKWHLGTEEEFSCFNQGFDQYYGIPSNVSADPHFFDGKKVVYKKAPLPRLTELYTARILRDIGTHKDRPFFLYYAHNYPHTPYKPGPAFAGSSQDGKRGDVIQELDWSIGQIVKALERNGILENTLVVFTSDNGPVKNEYALPYRGTKYVSLEGGHRVPFILYWKGRITKPAVSNVPANAMDLFPTLSEIIGEPLPDDRAYDGTSLVPLFDQRPIARKPVEPFYYYNCENLQAVRVDNWKLHLPRTEEQIPFWEHGRNPVTKPLLYNLEDKGEDSDLSAKYPEVVAHLTRLANDMRVKLGEYGQRGTEQRPTGSLFPEVPVIGNDRLHWDKLSDAEKGRAKIEFKAPAPKNKVKK</sequence>
<dbReference type="RefSeq" id="WP_222847053.1">
    <property type="nucleotide sequence ID" value="NZ_CAAHFG010000001.1"/>
</dbReference>
<comment type="similarity">
    <text evidence="2">Belongs to the glycosyl hydrolase 43 family.</text>
</comment>
<accession>A0A6C2TYE4</accession>
<dbReference type="PANTHER" id="PTHR42693">
    <property type="entry name" value="ARYLSULFATASE FAMILY MEMBER"/>
    <property type="match status" value="1"/>
</dbReference>
<proteinExistence type="inferred from homology"/>
<dbReference type="InterPro" id="IPR006710">
    <property type="entry name" value="Glyco_hydro_43"/>
</dbReference>
<evidence type="ECO:0000259" key="8">
    <source>
        <dbReference type="Pfam" id="PF00884"/>
    </source>
</evidence>